<dbReference type="Gene3D" id="1.10.8.1060">
    <property type="entry name" value="Corynebacterium glutamicum thioredoxin-dependent arsenate reductase, N-terminal domain"/>
    <property type="match status" value="1"/>
</dbReference>
<dbReference type="Pfam" id="PF01451">
    <property type="entry name" value="LMWPc"/>
    <property type="match status" value="1"/>
</dbReference>
<dbReference type="InterPro" id="IPR036196">
    <property type="entry name" value="Ptyr_pPase_sf"/>
</dbReference>
<keyword evidence="1" id="KW-0059">Arsenical resistance</keyword>
<dbReference type="SUPFAM" id="SSF52788">
    <property type="entry name" value="Phosphotyrosine protein phosphatases I"/>
    <property type="match status" value="1"/>
</dbReference>
<proteinExistence type="predicted"/>
<accession>A0A4Y8WZH9</accession>
<dbReference type="AlphaFoldDB" id="A0A4Y8WZH9"/>
<dbReference type="PANTHER" id="PTHR43428:SF1">
    <property type="entry name" value="ARSENATE REDUCTASE"/>
    <property type="match status" value="1"/>
</dbReference>
<name>A0A4Y8WZH9_9MICC</name>
<dbReference type="InterPro" id="IPR023485">
    <property type="entry name" value="Ptyr_pPase"/>
</dbReference>
<evidence type="ECO:0000256" key="1">
    <source>
        <dbReference type="ARBA" id="ARBA00022849"/>
    </source>
</evidence>
<evidence type="ECO:0000313" key="3">
    <source>
        <dbReference type="EMBL" id="MBB4881733.1"/>
    </source>
</evidence>
<dbReference type="SMART" id="SM00226">
    <property type="entry name" value="LMWPc"/>
    <property type="match status" value="1"/>
</dbReference>
<sequence length="240" mass="25438">MAPLPSDPSITGDVPLDPTGAIPVVPSAPEGMTAHVLEREAERLHARYPELGDLASVHALLLDSYARLARTSRHPELLASTAANDAAARLRAKAIAAGTLESRHPRVLFVCHGNAGRSQMAAALLENRSGGAVKARSAGTTPAGSVLPLALDAMREIGLPLHHAFPKPVDPDILRAAQTVVLFDGAEPFDLPEHVEVQHWSVPSIRGMGIEQVRGVRDALDLQVRGLIAELQEQEPGHTA</sequence>
<dbReference type="PANTHER" id="PTHR43428">
    <property type="entry name" value="ARSENATE REDUCTASE"/>
    <property type="match status" value="1"/>
</dbReference>
<dbReference type="OrthoDB" id="9799372at2"/>
<dbReference type="EMBL" id="JACHMC010000001">
    <property type="protein sequence ID" value="MBB4881733.1"/>
    <property type="molecule type" value="Genomic_DNA"/>
</dbReference>
<dbReference type="Gene3D" id="3.40.50.2300">
    <property type="match status" value="1"/>
</dbReference>
<dbReference type="RefSeq" id="WP_135030428.1">
    <property type="nucleotide sequence ID" value="NZ_BMLA01000010.1"/>
</dbReference>
<comment type="caution">
    <text evidence="3">The sequence shown here is derived from an EMBL/GenBank/DDBJ whole genome shotgun (WGS) entry which is preliminary data.</text>
</comment>
<gene>
    <name evidence="3" type="ORF">BJ976_000084</name>
</gene>
<reference evidence="3 4" key="1">
    <citation type="submission" date="2020-08" db="EMBL/GenBank/DDBJ databases">
        <title>Sequencing the genomes of 1000 actinobacteria strains.</title>
        <authorList>
            <person name="Klenk H.-P."/>
        </authorList>
    </citation>
    <scope>NUCLEOTIDE SEQUENCE [LARGE SCALE GENOMIC DNA]</scope>
    <source>
        <strain evidence="3 4">DSM 19079</strain>
    </source>
</reference>
<evidence type="ECO:0000313" key="4">
    <source>
        <dbReference type="Proteomes" id="UP000560081"/>
    </source>
</evidence>
<feature type="domain" description="Phosphotyrosine protein phosphatase I" evidence="2">
    <location>
        <begin position="105"/>
        <end position="230"/>
    </location>
</feature>
<keyword evidence="4" id="KW-1185">Reference proteome</keyword>
<organism evidence="3 4">
    <name type="scientific">Micrococcus flavus</name>
    <dbReference type="NCBI Taxonomy" id="384602"/>
    <lineage>
        <taxon>Bacteria</taxon>
        <taxon>Bacillati</taxon>
        <taxon>Actinomycetota</taxon>
        <taxon>Actinomycetes</taxon>
        <taxon>Micrococcales</taxon>
        <taxon>Micrococcaceae</taxon>
        <taxon>Micrococcus</taxon>
    </lineage>
</organism>
<dbReference type="Proteomes" id="UP000560081">
    <property type="component" value="Unassembled WGS sequence"/>
</dbReference>
<dbReference type="GO" id="GO:0046685">
    <property type="term" value="P:response to arsenic-containing substance"/>
    <property type="evidence" value="ECO:0007669"/>
    <property type="project" value="UniProtKB-KW"/>
</dbReference>
<protein>
    <submittedName>
        <fullName evidence="3">Protein-tyrosine-phosphatase</fullName>
    </submittedName>
</protein>
<evidence type="ECO:0000259" key="2">
    <source>
        <dbReference type="SMART" id="SM00226"/>
    </source>
</evidence>